<evidence type="ECO:0000259" key="1">
    <source>
        <dbReference type="Pfam" id="PF01837"/>
    </source>
</evidence>
<feature type="non-terminal residue" evidence="3">
    <location>
        <position position="137"/>
    </location>
</feature>
<feature type="domain" description="NIL" evidence="2">
    <location>
        <begin position="70"/>
        <end position="114"/>
    </location>
</feature>
<proteinExistence type="predicted"/>
<feature type="domain" description="Homocysteine biosynthesis enzyme sulfur-incorporation" evidence="1">
    <location>
        <begin position="7"/>
        <end position="58"/>
    </location>
</feature>
<dbReference type="EMBL" id="BQXS01010597">
    <property type="protein sequence ID" value="GKT33900.1"/>
    <property type="molecule type" value="Genomic_DNA"/>
</dbReference>
<dbReference type="Gene3D" id="3.30.70.260">
    <property type="match status" value="1"/>
</dbReference>
<evidence type="ECO:0000313" key="3">
    <source>
        <dbReference type="EMBL" id="GKT33900.1"/>
    </source>
</evidence>
<dbReference type="InterPro" id="IPR002708">
    <property type="entry name" value="HcyBio"/>
</dbReference>
<evidence type="ECO:0000313" key="4">
    <source>
        <dbReference type="Proteomes" id="UP001057375"/>
    </source>
</evidence>
<sequence length="137" mass="15235">VSNGPKPLLARVSYADLKTGQIEIEGKKVRTAPITSLTRSREIADLLKERILDGSFELQKPIEFFPQKSNYGLRVNILKASIDINLQGHMLAEVEGQSEKIGQAIEYLEKVGIEADFVKSTIQRLEEKCVDCGLCTT</sequence>
<dbReference type="Pfam" id="PF01837">
    <property type="entry name" value="HcyBio"/>
    <property type="match status" value="1"/>
</dbReference>
<protein>
    <submittedName>
        <fullName evidence="3">Uncharacterized protein</fullName>
    </submittedName>
</protein>
<accession>A0ABQ5KN37</accession>
<dbReference type="InterPro" id="IPR045865">
    <property type="entry name" value="ACT-like_dom_sf"/>
</dbReference>
<reference evidence="3" key="1">
    <citation type="submission" date="2022-03" db="EMBL/GenBank/DDBJ databases">
        <title>Draft genome sequence of Aduncisulcus paluster, a free-living microaerophilic Fornicata.</title>
        <authorList>
            <person name="Yuyama I."/>
            <person name="Kume K."/>
            <person name="Tamura T."/>
            <person name="Inagaki Y."/>
            <person name="Hashimoto T."/>
        </authorList>
    </citation>
    <scope>NUCLEOTIDE SEQUENCE</scope>
    <source>
        <strain evidence="3">NY0171</strain>
    </source>
</reference>
<gene>
    <name evidence="3" type="ORF">ADUPG1_007559</name>
</gene>
<dbReference type="Proteomes" id="UP001057375">
    <property type="component" value="Unassembled WGS sequence"/>
</dbReference>
<dbReference type="SUPFAM" id="SSF55021">
    <property type="entry name" value="ACT-like"/>
    <property type="match status" value="1"/>
</dbReference>
<comment type="caution">
    <text evidence="3">The sequence shown here is derived from an EMBL/GenBank/DDBJ whole genome shotgun (WGS) entry which is preliminary data.</text>
</comment>
<organism evidence="3 4">
    <name type="scientific">Aduncisulcus paluster</name>
    <dbReference type="NCBI Taxonomy" id="2918883"/>
    <lineage>
        <taxon>Eukaryota</taxon>
        <taxon>Metamonada</taxon>
        <taxon>Carpediemonas-like organisms</taxon>
        <taxon>Aduncisulcus</taxon>
    </lineage>
</organism>
<dbReference type="InterPro" id="IPR018449">
    <property type="entry name" value="NIL_domain"/>
</dbReference>
<dbReference type="Pfam" id="PF09383">
    <property type="entry name" value="NIL"/>
    <property type="match status" value="1"/>
</dbReference>
<keyword evidence="4" id="KW-1185">Reference proteome</keyword>
<name>A0ABQ5KN37_9EUKA</name>
<feature type="non-terminal residue" evidence="3">
    <location>
        <position position="1"/>
    </location>
</feature>
<evidence type="ECO:0000259" key="2">
    <source>
        <dbReference type="Pfam" id="PF09383"/>
    </source>
</evidence>